<dbReference type="CDD" id="cd01335">
    <property type="entry name" value="Radical_SAM"/>
    <property type="match status" value="1"/>
</dbReference>
<dbReference type="InterPro" id="IPR000385">
    <property type="entry name" value="MoaA_NifB_PqqE_Fe-S-bd_CS"/>
</dbReference>
<accession>T0ZGB7</accession>
<evidence type="ECO:0000313" key="14">
    <source>
        <dbReference type="EMBL" id="EQD43372.1"/>
    </source>
</evidence>
<evidence type="ECO:0000256" key="8">
    <source>
        <dbReference type="ARBA" id="ARBA00023014"/>
    </source>
</evidence>
<dbReference type="HAMAP" id="MF_01225_B">
    <property type="entry name" value="MoaA_B"/>
    <property type="match status" value="1"/>
</dbReference>
<dbReference type="SFLD" id="SFLDS00029">
    <property type="entry name" value="Radical_SAM"/>
    <property type="match status" value="1"/>
</dbReference>
<keyword evidence="3" id="KW-0004">4Fe-4S</keyword>
<reference evidence="14" key="1">
    <citation type="submission" date="2013-08" db="EMBL/GenBank/DDBJ databases">
        <authorList>
            <person name="Mendez C."/>
            <person name="Richter M."/>
            <person name="Ferrer M."/>
            <person name="Sanchez J."/>
        </authorList>
    </citation>
    <scope>NUCLEOTIDE SEQUENCE</scope>
</reference>
<dbReference type="PROSITE" id="PS01305">
    <property type="entry name" value="MOAA_NIFB_PQQE"/>
    <property type="match status" value="1"/>
</dbReference>
<evidence type="ECO:0000256" key="2">
    <source>
        <dbReference type="ARBA" id="ARBA00012167"/>
    </source>
</evidence>
<dbReference type="SFLD" id="SFLDG01383">
    <property type="entry name" value="cyclic_pyranopterin_phosphate"/>
    <property type="match status" value="1"/>
</dbReference>
<dbReference type="SFLD" id="SFLDG01067">
    <property type="entry name" value="SPASM/twitch_domain_containing"/>
    <property type="match status" value="1"/>
</dbReference>
<name>T0ZGB7_9ZZZZ</name>
<dbReference type="SFLD" id="SFLDG01386">
    <property type="entry name" value="main_SPASM_domain-containing"/>
    <property type="match status" value="1"/>
</dbReference>
<comment type="catalytic activity">
    <reaction evidence="12">
        <text>GTP + AH2 + S-adenosyl-L-methionine = (8S)-3',8-cyclo-7,8-dihydroguanosine 5'-triphosphate + 5'-deoxyadenosine + L-methionine + A + H(+)</text>
        <dbReference type="Rhea" id="RHEA:49576"/>
        <dbReference type="ChEBI" id="CHEBI:13193"/>
        <dbReference type="ChEBI" id="CHEBI:15378"/>
        <dbReference type="ChEBI" id="CHEBI:17319"/>
        <dbReference type="ChEBI" id="CHEBI:17499"/>
        <dbReference type="ChEBI" id="CHEBI:37565"/>
        <dbReference type="ChEBI" id="CHEBI:57844"/>
        <dbReference type="ChEBI" id="CHEBI:59789"/>
        <dbReference type="ChEBI" id="CHEBI:131766"/>
        <dbReference type="EC" id="4.1.99.22"/>
    </reaction>
</comment>
<evidence type="ECO:0000256" key="4">
    <source>
        <dbReference type="ARBA" id="ARBA00022691"/>
    </source>
</evidence>
<evidence type="ECO:0000256" key="1">
    <source>
        <dbReference type="ARBA" id="ARBA00001966"/>
    </source>
</evidence>
<dbReference type="PANTHER" id="PTHR22960">
    <property type="entry name" value="MOLYBDOPTERIN COFACTOR SYNTHESIS PROTEIN A"/>
    <property type="match status" value="1"/>
</dbReference>
<dbReference type="GO" id="GO:0005525">
    <property type="term" value="F:GTP binding"/>
    <property type="evidence" value="ECO:0007669"/>
    <property type="project" value="UniProtKB-KW"/>
</dbReference>
<keyword evidence="10" id="KW-0501">Molybdenum cofactor biosynthesis</keyword>
<dbReference type="PROSITE" id="PS51918">
    <property type="entry name" value="RADICAL_SAM"/>
    <property type="match status" value="1"/>
</dbReference>
<proteinExistence type="inferred from homology"/>
<feature type="domain" description="Radical SAM core" evidence="13">
    <location>
        <begin position="7"/>
        <end position="233"/>
    </location>
</feature>
<dbReference type="Pfam" id="PF06463">
    <property type="entry name" value="Mob_synth_C"/>
    <property type="match status" value="1"/>
</dbReference>
<evidence type="ECO:0000256" key="6">
    <source>
        <dbReference type="ARBA" id="ARBA00022741"/>
    </source>
</evidence>
<evidence type="ECO:0000259" key="13">
    <source>
        <dbReference type="PROSITE" id="PS51918"/>
    </source>
</evidence>
<dbReference type="InterPro" id="IPR006638">
    <property type="entry name" value="Elp3/MiaA/NifB-like_rSAM"/>
</dbReference>
<dbReference type="AlphaFoldDB" id="T0ZGB7"/>
<dbReference type="GO" id="GO:0061799">
    <property type="term" value="F:cyclic pyranopterin monophosphate synthase activity"/>
    <property type="evidence" value="ECO:0007669"/>
    <property type="project" value="TreeGrafter"/>
</dbReference>
<dbReference type="GO" id="GO:0051539">
    <property type="term" value="F:4 iron, 4 sulfur cluster binding"/>
    <property type="evidence" value="ECO:0007669"/>
    <property type="project" value="UniProtKB-KW"/>
</dbReference>
<evidence type="ECO:0000256" key="9">
    <source>
        <dbReference type="ARBA" id="ARBA00023134"/>
    </source>
</evidence>
<evidence type="ECO:0000256" key="3">
    <source>
        <dbReference type="ARBA" id="ARBA00022485"/>
    </source>
</evidence>
<dbReference type="InterPro" id="IPR058240">
    <property type="entry name" value="rSAM_sf"/>
</dbReference>
<keyword evidence="9" id="KW-0342">GTP-binding</keyword>
<dbReference type="PANTHER" id="PTHR22960:SF28">
    <property type="entry name" value="GTP 3',8-CYCLASE"/>
    <property type="match status" value="1"/>
</dbReference>
<dbReference type="GO" id="GO:0046872">
    <property type="term" value="F:metal ion binding"/>
    <property type="evidence" value="ECO:0007669"/>
    <property type="project" value="UniProtKB-KW"/>
</dbReference>
<dbReference type="InterPro" id="IPR050105">
    <property type="entry name" value="MoCo_biosynth_MoaA/MoaC"/>
</dbReference>
<dbReference type="Pfam" id="PF04055">
    <property type="entry name" value="Radical_SAM"/>
    <property type="match status" value="1"/>
</dbReference>
<dbReference type="Gene3D" id="3.20.20.70">
    <property type="entry name" value="Aldolase class I"/>
    <property type="match status" value="1"/>
</dbReference>
<keyword evidence="11" id="KW-0456">Lyase</keyword>
<dbReference type="SUPFAM" id="SSF102114">
    <property type="entry name" value="Radical SAM enzymes"/>
    <property type="match status" value="1"/>
</dbReference>
<dbReference type="SMART" id="SM00729">
    <property type="entry name" value="Elp3"/>
    <property type="match status" value="1"/>
</dbReference>
<dbReference type="NCBIfam" id="TIGR02666">
    <property type="entry name" value="moaA"/>
    <property type="match status" value="1"/>
</dbReference>
<keyword evidence="6" id="KW-0547">Nucleotide-binding</keyword>
<gene>
    <name evidence="14" type="ORF">B1A_15547</name>
</gene>
<dbReference type="InterPro" id="IPR010505">
    <property type="entry name" value="MoaA_twitch"/>
</dbReference>
<dbReference type="GO" id="GO:0061798">
    <property type="term" value="F:GTP 3',8'-cyclase activity"/>
    <property type="evidence" value="ECO:0007669"/>
    <property type="project" value="UniProtKB-EC"/>
</dbReference>
<sequence>MVDLVDRFGRAFPYLRLSVIEACNFRCSYCLPQGYKGLAGRSSYLEQDETARLLGGFAALGMRKVRFTGGEPSVRKDLTALIAIAAATPGVDKVALTTNGTLLKRRIRAWRAAGLTALNVSVDSLDRQRFVEITGHDRLEEILGGIDLTLSLGFDSVKLNAVLLKDLTDNQLPAWFDYLRDRRVTLRFIELMQTGDNLEYFRRHHVRAEVIESALLVQGWQALPRPVDAGPAREYAHPDFRGRIGIIAPYSRDFCAGCNRLRVTAWGDLQLCLFGSFGIPLRPLLQHDDQYEELTATIKSQLGLKQAGHGLHTGKTGLTQNLAMVGG</sequence>
<keyword evidence="8" id="KW-0411">Iron-sulfur</keyword>
<dbReference type="InterPro" id="IPR013785">
    <property type="entry name" value="Aldolase_TIM"/>
</dbReference>
<comment type="cofactor">
    <cofactor evidence="1">
        <name>[4Fe-4S] cluster</name>
        <dbReference type="ChEBI" id="CHEBI:49883"/>
    </cofactor>
</comment>
<keyword evidence="5" id="KW-0479">Metal-binding</keyword>
<dbReference type="EMBL" id="AUZX01011407">
    <property type="protein sequence ID" value="EQD43372.1"/>
    <property type="molecule type" value="Genomic_DNA"/>
</dbReference>
<evidence type="ECO:0000256" key="12">
    <source>
        <dbReference type="ARBA" id="ARBA00048697"/>
    </source>
</evidence>
<organism evidence="14">
    <name type="scientific">mine drainage metagenome</name>
    <dbReference type="NCBI Taxonomy" id="410659"/>
    <lineage>
        <taxon>unclassified sequences</taxon>
        <taxon>metagenomes</taxon>
        <taxon>ecological metagenomes</taxon>
    </lineage>
</organism>
<dbReference type="UniPathway" id="UPA00344"/>
<dbReference type="GO" id="GO:0006777">
    <property type="term" value="P:Mo-molybdopterin cofactor biosynthetic process"/>
    <property type="evidence" value="ECO:0007669"/>
    <property type="project" value="UniProtKB-KW"/>
</dbReference>
<dbReference type="CDD" id="cd21117">
    <property type="entry name" value="Twitch_MoaA"/>
    <property type="match status" value="1"/>
</dbReference>
<keyword evidence="7" id="KW-0408">Iron</keyword>
<reference evidence="14" key="2">
    <citation type="journal article" date="2014" name="ISME J.">
        <title>Microbial stratification in low pH oxic and suboxic macroscopic growths along an acid mine drainage.</title>
        <authorList>
            <person name="Mendez-Garcia C."/>
            <person name="Mesa V."/>
            <person name="Sprenger R.R."/>
            <person name="Richter M."/>
            <person name="Diez M.S."/>
            <person name="Solano J."/>
            <person name="Bargiela R."/>
            <person name="Golyshina O.V."/>
            <person name="Manteca A."/>
            <person name="Ramos J.L."/>
            <person name="Gallego J.R."/>
            <person name="Llorente I."/>
            <person name="Martins Dos Santos V.A."/>
            <person name="Jensen O.N."/>
            <person name="Pelaez A.I."/>
            <person name="Sanchez J."/>
            <person name="Ferrer M."/>
        </authorList>
    </citation>
    <scope>NUCLEOTIDE SEQUENCE</scope>
</reference>
<evidence type="ECO:0000256" key="11">
    <source>
        <dbReference type="ARBA" id="ARBA00023239"/>
    </source>
</evidence>
<protein>
    <recommendedName>
        <fullName evidence="2">GTP 3',8-cyclase</fullName>
        <ecNumber evidence="2">4.1.99.22</ecNumber>
    </recommendedName>
</protein>
<evidence type="ECO:0000256" key="10">
    <source>
        <dbReference type="ARBA" id="ARBA00023150"/>
    </source>
</evidence>
<dbReference type="InterPro" id="IPR040064">
    <property type="entry name" value="MoaA-like"/>
</dbReference>
<comment type="caution">
    <text evidence="14">The sequence shown here is derived from an EMBL/GenBank/DDBJ whole genome shotgun (WGS) entry which is preliminary data.</text>
</comment>
<dbReference type="EC" id="4.1.99.22" evidence="2"/>
<evidence type="ECO:0000256" key="7">
    <source>
        <dbReference type="ARBA" id="ARBA00023004"/>
    </source>
</evidence>
<dbReference type="InterPro" id="IPR007197">
    <property type="entry name" value="rSAM"/>
</dbReference>
<dbReference type="InterPro" id="IPR013483">
    <property type="entry name" value="MoaA"/>
</dbReference>
<evidence type="ECO:0000256" key="5">
    <source>
        <dbReference type="ARBA" id="ARBA00022723"/>
    </source>
</evidence>
<keyword evidence="4" id="KW-0949">S-adenosyl-L-methionine</keyword>